<comment type="caution">
    <text evidence="2">The sequence shown here is derived from an EMBL/GenBank/DDBJ whole genome shotgun (WGS) entry which is preliminary data.</text>
</comment>
<dbReference type="Proteomes" id="UP001500707">
    <property type="component" value="Unassembled WGS sequence"/>
</dbReference>
<accession>A0ABP6Z294</accession>
<evidence type="ECO:0000256" key="1">
    <source>
        <dbReference type="SAM" id="MobiDB-lite"/>
    </source>
</evidence>
<keyword evidence="3" id="KW-1185">Reference proteome</keyword>
<reference evidence="3" key="1">
    <citation type="journal article" date="2019" name="Int. J. Syst. Evol. Microbiol.">
        <title>The Global Catalogue of Microorganisms (GCM) 10K type strain sequencing project: providing services to taxonomists for standard genome sequencing and annotation.</title>
        <authorList>
            <consortium name="The Broad Institute Genomics Platform"/>
            <consortium name="The Broad Institute Genome Sequencing Center for Infectious Disease"/>
            <person name="Wu L."/>
            <person name="Ma J."/>
        </authorList>
    </citation>
    <scope>NUCLEOTIDE SEQUENCE [LARGE SCALE GENOMIC DNA]</scope>
    <source>
        <strain evidence="3">JCM 17656</strain>
    </source>
</reference>
<evidence type="ECO:0000313" key="3">
    <source>
        <dbReference type="Proteomes" id="UP001500707"/>
    </source>
</evidence>
<protein>
    <submittedName>
        <fullName evidence="2">Uncharacterized protein</fullName>
    </submittedName>
</protein>
<evidence type="ECO:0000313" key="2">
    <source>
        <dbReference type="EMBL" id="GAA3595852.1"/>
    </source>
</evidence>
<organism evidence="2 3">
    <name type="scientific">Streptomyces osmaniensis</name>
    <dbReference type="NCBI Taxonomy" id="593134"/>
    <lineage>
        <taxon>Bacteria</taxon>
        <taxon>Bacillati</taxon>
        <taxon>Actinomycetota</taxon>
        <taxon>Actinomycetes</taxon>
        <taxon>Kitasatosporales</taxon>
        <taxon>Streptomycetaceae</taxon>
        <taxon>Streptomyces</taxon>
    </lineage>
</organism>
<name>A0ABP6Z294_9ACTN</name>
<gene>
    <name evidence="2" type="ORF">GCM10022295_91200</name>
</gene>
<dbReference type="EMBL" id="BAABCE010000039">
    <property type="protein sequence ID" value="GAA3595852.1"/>
    <property type="molecule type" value="Genomic_DNA"/>
</dbReference>
<feature type="compositionally biased region" description="Basic and acidic residues" evidence="1">
    <location>
        <begin position="1"/>
        <end position="18"/>
    </location>
</feature>
<sequence length="53" mass="5714">MVLSRSVKELTHSKDSSHLAKMYSPDVSKQTISPITDAAMPSMTASVMEGMAE</sequence>
<proteinExistence type="predicted"/>
<feature type="region of interest" description="Disordered" evidence="1">
    <location>
        <begin position="1"/>
        <end position="27"/>
    </location>
</feature>